<dbReference type="Pfam" id="PF03704">
    <property type="entry name" value="BTAD"/>
    <property type="match status" value="1"/>
</dbReference>
<comment type="caution">
    <text evidence="4">The sequence shown here is derived from an EMBL/GenBank/DDBJ whole genome shotgun (WGS) entry which is preliminary data.</text>
</comment>
<dbReference type="AlphaFoldDB" id="A0A1V2ZYV6"/>
<dbReference type="EMBL" id="MUZR01000020">
    <property type="protein sequence ID" value="OOC10256.1"/>
    <property type="molecule type" value="Genomic_DNA"/>
</dbReference>
<dbReference type="SUPFAM" id="SSF48452">
    <property type="entry name" value="TPR-like"/>
    <property type="match status" value="1"/>
</dbReference>
<dbReference type="GO" id="GO:0003677">
    <property type="term" value="F:DNA binding"/>
    <property type="evidence" value="ECO:0007669"/>
    <property type="project" value="InterPro"/>
</dbReference>
<dbReference type="PANTHER" id="PTHR16305:SF28">
    <property type="entry name" value="GUANYLATE CYCLASE DOMAIN-CONTAINING PROTEIN"/>
    <property type="match status" value="1"/>
</dbReference>
<feature type="domain" description="Bacterial transcriptional activator" evidence="3">
    <location>
        <begin position="115"/>
        <end position="273"/>
    </location>
</feature>
<feature type="non-terminal residue" evidence="4">
    <location>
        <position position="857"/>
    </location>
</feature>
<evidence type="ECO:0000259" key="3">
    <source>
        <dbReference type="SMART" id="SM01043"/>
    </source>
</evidence>
<dbReference type="GO" id="GO:0004016">
    <property type="term" value="F:adenylate cyclase activity"/>
    <property type="evidence" value="ECO:0007669"/>
    <property type="project" value="TreeGrafter"/>
</dbReference>
<dbReference type="OrthoDB" id="9816555at2"/>
<organism evidence="4 5">
    <name type="scientific">Thioalkalivibrio halophilus</name>
    <dbReference type="NCBI Taxonomy" id="252474"/>
    <lineage>
        <taxon>Bacteria</taxon>
        <taxon>Pseudomonadati</taxon>
        <taxon>Pseudomonadota</taxon>
        <taxon>Gammaproteobacteria</taxon>
        <taxon>Chromatiales</taxon>
        <taxon>Ectothiorhodospiraceae</taxon>
        <taxon>Thioalkalivibrio</taxon>
    </lineage>
</organism>
<dbReference type="InterPro" id="IPR041664">
    <property type="entry name" value="AAA_16"/>
</dbReference>
<dbReference type="InterPro" id="IPR029787">
    <property type="entry name" value="Nucleotide_cyclase"/>
</dbReference>
<dbReference type="PANTHER" id="PTHR16305">
    <property type="entry name" value="TESTICULAR SOLUBLE ADENYLYL CYCLASE"/>
    <property type="match status" value="1"/>
</dbReference>
<gene>
    <name evidence="4" type="ORF">B1A74_06755</name>
</gene>
<dbReference type="InterPro" id="IPR027417">
    <property type="entry name" value="P-loop_NTPase"/>
</dbReference>
<keyword evidence="5" id="KW-1185">Reference proteome</keyword>
<dbReference type="Gene3D" id="3.30.70.1230">
    <property type="entry name" value="Nucleotide cyclase"/>
    <property type="match status" value="1"/>
</dbReference>
<proteinExistence type="predicted"/>
<reference evidence="4 5" key="1">
    <citation type="submission" date="2017-02" db="EMBL/GenBank/DDBJ databases">
        <title>Genomic diversity within the haloalkaliphilic genus Thioalkalivibrio.</title>
        <authorList>
            <person name="Ahn A.-C."/>
            <person name="Meier-Kolthoff J."/>
            <person name="Overmars L."/>
            <person name="Richter M."/>
            <person name="Woyke T."/>
            <person name="Sorokin D.Y."/>
            <person name="Muyzer G."/>
        </authorList>
    </citation>
    <scope>NUCLEOTIDE SEQUENCE [LARGE SCALE GENOMIC DNA]</scope>
    <source>
        <strain evidence="4 5">HL17</strain>
    </source>
</reference>
<dbReference type="InterPro" id="IPR036388">
    <property type="entry name" value="WH-like_DNA-bd_sf"/>
</dbReference>
<dbReference type="SUPFAM" id="SSF52540">
    <property type="entry name" value="P-loop containing nucleoside triphosphate hydrolases"/>
    <property type="match status" value="1"/>
</dbReference>
<dbReference type="InterPro" id="IPR011990">
    <property type="entry name" value="TPR-like_helical_dom_sf"/>
</dbReference>
<dbReference type="GO" id="GO:0006355">
    <property type="term" value="P:regulation of DNA-templated transcription"/>
    <property type="evidence" value="ECO:0007669"/>
    <property type="project" value="InterPro"/>
</dbReference>
<evidence type="ECO:0000313" key="5">
    <source>
        <dbReference type="Proteomes" id="UP000189177"/>
    </source>
</evidence>
<evidence type="ECO:0000313" key="4">
    <source>
        <dbReference type="EMBL" id="OOC10256.1"/>
    </source>
</evidence>
<dbReference type="Gene3D" id="1.10.10.10">
    <property type="entry name" value="Winged helix-like DNA-binding domain superfamily/Winged helix DNA-binding domain"/>
    <property type="match status" value="1"/>
</dbReference>
<evidence type="ECO:0000256" key="2">
    <source>
        <dbReference type="ARBA" id="ARBA00022840"/>
    </source>
</evidence>
<dbReference type="GO" id="GO:0005524">
    <property type="term" value="F:ATP binding"/>
    <property type="evidence" value="ECO:0007669"/>
    <property type="project" value="UniProtKB-KW"/>
</dbReference>
<sequence>MIRMAGGRHGGKALAQLEITTLGTERVSVDDREIPALSGTKAGLLLIYLVAESPRRVPRRELAELFWPELDSNNARVNLRQGLFQIRRHLGDTLAENLQAATRDVGFRLDDRCHADFLRITAEDTSLATAYVAPPEASPDDALNLADRELARLGLYQGHFLATDAVAEGLPRLENWVRQQREALWSHARASVERLHEYLRRAGEPERGIREMRRLLDLAPADEALNAVFLRTLLLAGQPARAEEHYRRVEQLLEETDGHAPGPALTEIREQLERARDEGAAQRTDRAPASAIGLRQERRRLVLVVCDLRAPEHLDIEEQWERIRTALETLDALLLAHHGHVVRAPGQGLLAYFGYPAGREEAMMDAVRAAWQALGTAPSGVELRAAVDIDTVITGDDPDIPDPAGRFTARVQAIARSLRPGILWVSPELRENLEGFFEFQPWRGRPGGFRVIEDPGPRDRVDARPATRQAPLAGRDAELRRLRGEWDRARRGGSRWVLIQGEAGMGKSRLARGLAEQVDGHGVVRALKCREDTARQLLAPVRQTLGRWAATRNRQVAAERLLRRLLQRHGEAAEKAAAIAGWLTRPATPDHELFGSGNVDRDHLLDALVDLTLTGMRGRALLLIVDDLHWMDSATSEFLRRLNHRSRDAALMVVLTARMSYRSEWRDVEMESIVLQGLDNAAAGHLVAALDPGQALPRAVRDKLVARGEGVPLFLEELTRFALEHGHPGTPGDELPPGLNNLLIARMEQLGPARELARAAAVIGRDFSVNILARLLERSTDDVRQQLGLLMRKGFVEPAGASEGSLFRFRHALYRESALEAMLRSERSRLHDRLADLLQEEAERPYGTPAGGRGAVR</sequence>
<keyword evidence="1" id="KW-0547">Nucleotide-binding</keyword>
<dbReference type="Pfam" id="PF13191">
    <property type="entry name" value="AAA_16"/>
    <property type="match status" value="1"/>
</dbReference>
<dbReference type="SUPFAM" id="SSF46894">
    <property type="entry name" value="C-terminal effector domain of the bipartite response regulators"/>
    <property type="match status" value="1"/>
</dbReference>
<dbReference type="Gene3D" id="1.25.40.10">
    <property type="entry name" value="Tetratricopeptide repeat domain"/>
    <property type="match status" value="1"/>
</dbReference>
<accession>A0A1V2ZYV6</accession>
<dbReference type="InterPro" id="IPR005158">
    <property type="entry name" value="BTAD"/>
</dbReference>
<dbReference type="SUPFAM" id="SSF55073">
    <property type="entry name" value="Nucleotide cyclase"/>
    <property type="match status" value="1"/>
</dbReference>
<dbReference type="SMART" id="SM01043">
    <property type="entry name" value="BTAD"/>
    <property type="match status" value="1"/>
</dbReference>
<dbReference type="GO" id="GO:0005737">
    <property type="term" value="C:cytoplasm"/>
    <property type="evidence" value="ECO:0007669"/>
    <property type="project" value="TreeGrafter"/>
</dbReference>
<evidence type="ECO:0000256" key="1">
    <source>
        <dbReference type="ARBA" id="ARBA00022741"/>
    </source>
</evidence>
<name>A0A1V2ZYV6_9GAMM</name>
<dbReference type="Gene3D" id="3.40.50.300">
    <property type="entry name" value="P-loop containing nucleotide triphosphate hydrolases"/>
    <property type="match status" value="1"/>
</dbReference>
<dbReference type="InterPro" id="IPR016032">
    <property type="entry name" value="Sig_transdc_resp-reg_C-effctor"/>
</dbReference>
<dbReference type="Proteomes" id="UP000189177">
    <property type="component" value="Unassembled WGS sequence"/>
</dbReference>
<protein>
    <recommendedName>
        <fullName evidence="3">Bacterial transcriptional activator domain-containing protein</fullName>
    </recommendedName>
</protein>
<keyword evidence="2" id="KW-0067">ATP-binding</keyword>
<dbReference type="STRING" id="252474.B1A74_06755"/>